<gene>
    <name evidence="1" type="ORF">g.81558</name>
</gene>
<evidence type="ECO:0000313" key="1">
    <source>
        <dbReference type="EMBL" id="MBY77656.1"/>
    </source>
</evidence>
<organism evidence="1">
    <name type="scientific">Sipha flava</name>
    <name type="common">yellow sugarcane aphid</name>
    <dbReference type="NCBI Taxonomy" id="143950"/>
    <lineage>
        <taxon>Eukaryota</taxon>
        <taxon>Metazoa</taxon>
        <taxon>Ecdysozoa</taxon>
        <taxon>Arthropoda</taxon>
        <taxon>Hexapoda</taxon>
        <taxon>Insecta</taxon>
        <taxon>Pterygota</taxon>
        <taxon>Neoptera</taxon>
        <taxon>Paraneoptera</taxon>
        <taxon>Hemiptera</taxon>
        <taxon>Sternorrhyncha</taxon>
        <taxon>Aphidomorpha</taxon>
        <taxon>Aphidoidea</taxon>
        <taxon>Aphididae</taxon>
        <taxon>Sipha</taxon>
    </lineage>
</organism>
<accession>A0A2S2QIT7</accession>
<dbReference type="AlphaFoldDB" id="A0A2S2QIT7"/>
<protein>
    <submittedName>
        <fullName evidence="1">Uncharacterized protein</fullName>
    </submittedName>
</protein>
<name>A0A2S2QIT7_9HEMI</name>
<sequence>METAQISKVSRLMVNFTFLPIYAQFVNSNNDYLIFKLIIKAIKDGINVQTYRKRSIILKEICSLKELPEQLICIQADTTIEVMARNLLETWPSRVVTQNCISCPRQQINQQPILINVNDIQNLNVLLMTDGNVNKCYQCNRRLVNPYKYGEHILIMTTPNIDFEKIPVTDIQNVELIQDQNAYVSGIQIKLKDIPAFMTIKRQIYKLRGVVHLLKPTHITVNSIGHFTSYCYREGLNKWELYDDYNDIPQKCKGTIVVNAEMIITISHKNVKAL</sequence>
<proteinExistence type="predicted"/>
<reference evidence="1" key="1">
    <citation type="submission" date="2018-04" db="EMBL/GenBank/DDBJ databases">
        <title>Transcriptome assembly of Sipha flava.</title>
        <authorList>
            <person name="Scully E.D."/>
            <person name="Geib S.M."/>
            <person name="Palmer N.A."/>
            <person name="Koch K."/>
            <person name="Bradshaw J."/>
            <person name="Heng-Moss T."/>
            <person name="Sarath G."/>
        </authorList>
    </citation>
    <scope>NUCLEOTIDE SEQUENCE</scope>
</reference>
<dbReference type="EMBL" id="GGMS01008453">
    <property type="protein sequence ID" value="MBY77656.1"/>
    <property type="molecule type" value="Transcribed_RNA"/>
</dbReference>
<dbReference type="OrthoDB" id="10055366at2759"/>